<feature type="domain" description="EAL" evidence="3">
    <location>
        <begin position="694"/>
        <end position="924"/>
    </location>
</feature>
<dbReference type="InterPro" id="IPR035965">
    <property type="entry name" value="PAS-like_dom_sf"/>
</dbReference>
<dbReference type="Gene3D" id="3.20.20.450">
    <property type="entry name" value="EAL domain"/>
    <property type="match status" value="1"/>
</dbReference>
<protein>
    <submittedName>
        <fullName evidence="5">Cyclic di-GMP phosphodiesterase CdpA</fullName>
        <ecNumber evidence="5">3.1.4.52</ecNumber>
    </submittedName>
</protein>
<dbReference type="EMBL" id="CP021416">
    <property type="protein sequence ID" value="ARU47487.1"/>
    <property type="molecule type" value="Genomic_DNA"/>
</dbReference>
<dbReference type="CDD" id="cd01948">
    <property type="entry name" value="EAL"/>
    <property type="match status" value="1"/>
</dbReference>
<dbReference type="SMART" id="SM00091">
    <property type="entry name" value="PAS"/>
    <property type="match status" value="1"/>
</dbReference>
<evidence type="ECO:0000313" key="5">
    <source>
        <dbReference type="EMBL" id="ARU47487.1"/>
    </source>
</evidence>
<evidence type="ECO:0000259" key="3">
    <source>
        <dbReference type="PROSITE" id="PS50883"/>
    </source>
</evidence>
<feature type="domain" description="PAS" evidence="1">
    <location>
        <begin position="422"/>
        <end position="473"/>
    </location>
</feature>
<evidence type="ECO:0000259" key="1">
    <source>
        <dbReference type="PROSITE" id="PS50112"/>
    </source>
</evidence>
<dbReference type="NCBIfam" id="TIGR00254">
    <property type="entry name" value="GGDEF"/>
    <property type="match status" value="1"/>
</dbReference>
<name>A0A1Y0HHA9_9BACT</name>
<dbReference type="PROSITE" id="PS50883">
    <property type="entry name" value="EAL"/>
    <property type="match status" value="1"/>
</dbReference>
<dbReference type="SMART" id="SM00897">
    <property type="entry name" value="FIST"/>
    <property type="match status" value="1"/>
</dbReference>
<dbReference type="InterPro" id="IPR019494">
    <property type="entry name" value="FIST_C"/>
</dbReference>
<sequence length="924" mass="105081">MKSMSYCYETIDALEKFSSANFSPNNQLFIQLFCGDFDKIKIASILHLLKLKFPKSVIIGTSTAGEIQEGHIQDNTILLVFCQLKKSVAKAYYFADVNFESGQKAATSILEKETKVCIALAHPFGADDSEDFMKGFNSLRADMPLSGGNAADNFLFQSAFIICEDQILDHGIVLATLGGKSLHVNSAYSLGWTQIGQELTITKVHKEAIYEVDHQPIQEVYQHYLGNDILQNIPSSAMEFPFIKTCDEIEVCRSLIGSNEDGSLIFSGHLDEGEKVHFSIGNIEEIMDKAALIQEQINEKPVETIFIYSCAVRKRFLQKQLNYEFGLLQQIAPTSGFFTYGEFFHSKHENQLLNVTTTVLTLSESDYIISHPLGDKPETNGSTLKSLTHLVNTTQHELDVNMNFLNQYKMILDECCIVSKSDITGRITYASEPFCKVVGYTEEELLGKTHRMFRPSDADPALYANLWETLKRKEIWKGIVRVVIKSGNVHYLQNTIMPIFDEAGNTLEYLCAHFDITDLIVKDQLIEQHFKDELTGFGNREALFHRLRLDHNTKLLILLNLIGFSEINDYLGYDVGDELFKTNSSFLMKSFNSHADVVFRINGDEFAVLLTSQDIKIISTARDNIKQMIHSLEKKVFIIKGYEVVVRINVGVAKGSSDEIYMQSHVALKEAKTHNQAVVFYEANEILKNKTKHNIQIIQKIKTAIDHDCIVPFFQGIYDNKLHKITKYEVLMRLQEEDGHYLSPYSFLDQAKKTRLYGKLTKIMINKSFEYLKDFEVDFSINLTKGDILSTSVKECLYDNIKKYQCADRVILEIVESEGIENFGEITAFIHEVKQLGCRIAIDDFGTGYSNFAYLVKLEVDMIKIDGSLIKDIDTNEISAMTVETIISFAKKMGYEIVAEFVDREAIQEKTFEFTCRFFSRLSL</sequence>
<dbReference type="InterPro" id="IPR035919">
    <property type="entry name" value="EAL_sf"/>
</dbReference>
<dbReference type="Pfam" id="PF00990">
    <property type="entry name" value="GGDEF"/>
    <property type="match status" value="1"/>
</dbReference>
<dbReference type="InterPro" id="IPR013655">
    <property type="entry name" value="PAS_fold_3"/>
</dbReference>
<dbReference type="Proteomes" id="UP000196005">
    <property type="component" value="Chromosome"/>
</dbReference>
<dbReference type="InterPro" id="IPR043128">
    <property type="entry name" value="Rev_trsase/Diguanyl_cyclase"/>
</dbReference>
<dbReference type="SMART" id="SM01204">
    <property type="entry name" value="FIST_C"/>
    <property type="match status" value="1"/>
</dbReference>
<dbReference type="SUPFAM" id="SSF141868">
    <property type="entry name" value="EAL domain-like"/>
    <property type="match status" value="1"/>
</dbReference>
<evidence type="ECO:0000259" key="4">
    <source>
        <dbReference type="PROSITE" id="PS50887"/>
    </source>
</evidence>
<dbReference type="GO" id="GO:0071111">
    <property type="term" value="F:cyclic-guanylate-specific phosphodiesterase activity"/>
    <property type="evidence" value="ECO:0007669"/>
    <property type="project" value="UniProtKB-EC"/>
</dbReference>
<dbReference type="Pfam" id="PF08495">
    <property type="entry name" value="FIST"/>
    <property type="match status" value="1"/>
</dbReference>
<dbReference type="EC" id="3.1.4.52" evidence="5"/>
<dbReference type="Pfam" id="PF00563">
    <property type="entry name" value="EAL"/>
    <property type="match status" value="1"/>
</dbReference>
<dbReference type="AlphaFoldDB" id="A0A1Y0HHA9"/>
<evidence type="ECO:0000313" key="6">
    <source>
        <dbReference type="Proteomes" id="UP000196005"/>
    </source>
</evidence>
<accession>A0A1Y0HHA9</accession>
<dbReference type="PROSITE" id="PS50112">
    <property type="entry name" value="PAS"/>
    <property type="match status" value="1"/>
</dbReference>
<keyword evidence="6" id="KW-1185">Reference proteome</keyword>
<dbReference type="InterPro" id="IPR001633">
    <property type="entry name" value="EAL_dom"/>
</dbReference>
<keyword evidence="5" id="KW-0378">Hydrolase</keyword>
<dbReference type="Gene3D" id="3.30.70.270">
    <property type="match status" value="1"/>
</dbReference>
<dbReference type="Pfam" id="PF08447">
    <property type="entry name" value="PAS_3"/>
    <property type="match status" value="1"/>
</dbReference>
<dbReference type="InterPro" id="IPR050706">
    <property type="entry name" value="Cyclic-di-GMP_PDE-like"/>
</dbReference>
<dbReference type="CDD" id="cd01949">
    <property type="entry name" value="GGDEF"/>
    <property type="match status" value="1"/>
</dbReference>
<dbReference type="PROSITE" id="PS50887">
    <property type="entry name" value="GGDEF"/>
    <property type="match status" value="1"/>
</dbReference>
<dbReference type="Pfam" id="PF10442">
    <property type="entry name" value="FIST_C"/>
    <property type="match status" value="1"/>
</dbReference>
<dbReference type="InterPro" id="IPR000160">
    <property type="entry name" value="GGDEF_dom"/>
</dbReference>
<dbReference type="Gene3D" id="3.30.450.20">
    <property type="entry name" value="PAS domain"/>
    <property type="match status" value="1"/>
</dbReference>
<proteinExistence type="predicted"/>
<dbReference type="CDD" id="cd00130">
    <property type="entry name" value="PAS"/>
    <property type="match status" value="1"/>
</dbReference>
<dbReference type="SMART" id="SM00267">
    <property type="entry name" value="GGDEF"/>
    <property type="match status" value="1"/>
</dbReference>
<dbReference type="InterPro" id="IPR000014">
    <property type="entry name" value="PAS"/>
</dbReference>
<dbReference type="SUPFAM" id="SSF55073">
    <property type="entry name" value="Nucleotide cyclase"/>
    <property type="match status" value="1"/>
</dbReference>
<dbReference type="PANTHER" id="PTHR33121:SF71">
    <property type="entry name" value="OXYGEN SENSOR PROTEIN DOSP"/>
    <property type="match status" value="1"/>
</dbReference>
<dbReference type="InterPro" id="IPR013702">
    <property type="entry name" value="FIST_domain_N"/>
</dbReference>
<dbReference type="SUPFAM" id="SSF55785">
    <property type="entry name" value="PYP-like sensor domain (PAS domain)"/>
    <property type="match status" value="1"/>
</dbReference>
<dbReference type="SMART" id="SM00052">
    <property type="entry name" value="EAL"/>
    <property type="match status" value="1"/>
</dbReference>
<feature type="domain" description="PAC" evidence="2">
    <location>
        <begin position="476"/>
        <end position="528"/>
    </location>
</feature>
<dbReference type="NCBIfam" id="TIGR00229">
    <property type="entry name" value="sensory_box"/>
    <property type="match status" value="1"/>
</dbReference>
<dbReference type="InterPro" id="IPR029787">
    <property type="entry name" value="Nucleotide_cyclase"/>
</dbReference>
<dbReference type="InterPro" id="IPR000700">
    <property type="entry name" value="PAS-assoc_C"/>
</dbReference>
<evidence type="ECO:0000259" key="2">
    <source>
        <dbReference type="PROSITE" id="PS50113"/>
    </source>
</evidence>
<dbReference type="PROSITE" id="PS50113">
    <property type="entry name" value="PAC"/>
    <property type="match status" value="1"/>
</dbReference>
<gene>
    <name evidence="5" type="ORF">Sdiek1_0304</name>
</gene>
<reference evidence="6" key="1">
    <citation type="submission" date="2017-05" db="EMBL/GenBank/DDBJ databases">
        <title>Dechlorination kinetics govern the competition between two new strains of the genus Sulfurospirillum.</title>
        <authorList>
            <person name="Buttet G.F."/>
            <person name="Murray A.M."/>
            <person name="Goris T."/>
            <person name="Burion M."/>
            <person name="Lin B."/>
            <person name="Rolle M."/>
            <person name="Maillard J."/>
        </authorList>
    </citation>
    <scope>NUCLEOTIDE SEQUENCE [LARGE SCALE GENOMIC DNA]</scope>
    <source>
        <strain evidence="6">SL2-1</strain>
    </source>
</reference>
<feature type="domain" description="GGDEF" evidence="4">
    <location>
        <begin position="552"/>
        <end position="682"/>
    </location>
</feature>
<organism evidence="5 6">
    <name type="scientific">Sulfurospirillum diekertiae</name>
    <dbReference type="NCBI Taxonomy" id="1854492"/>
    <lineage>
        <taxon>Bacteria</taxon>
        <taxon>Pseudomonadati</taxon>
        <taxon>Campylobacterota</taxon>
        <taxon>Epsilonproteobacteria</taxon>
        <taxon>Campylobacterales</taxon>
        <taxon>Sulfurospirillaceae</taxon>
        <taxon>Sulfurospirillum</taxon>
    </lineage>
</organism>
<dbReference type="KEGG" id="suls:Sdiek1_0304"/>
<dbReference type="PANTHER" id="PTHR33121">
    <property type="entry name" value="CYCLIC DI-GMP PHOSPHODIESTERASE PDEF"/>
    <property type="match status" value="1"/>
</dbReference>